<keyword evidence="2" id="KW-1185">Reference proteome</keyword>
<dbReference type="AlphaFoldDB" id="A0A8X6IYY5"/>
<evidence type="ECO:0000313" key="2">
    <source>
        <dbReference type="Proteomes" id="UP000887116"/>
    </source>
</evidence>
<reference evidence="1" key="1">
    <citation type="submission" date="2020-07" db="EMBL/GenBank/DDBJ databases">
        <title>Multicomponent nature underlies the extraordinary mechanical properties of spider dragline silk.</title>
        <authorList>
            <person name="Kono N."/>
            <person name="Nakamura H."/>
            <person name="Mori M."/>
            <person name="Yoshida Y."/>
            <person name="Ohtoshi R."/>
            <person name="Malay A.D."/>
            <person name="Moran D.A.P."/>
            <person name="Tomita M."/>
            <person name="Numata K."/>
            <person name="Arakawa K."/>
        </authorList>
    </citation>
    <scope>NUCLEOTIDE SEQUENCE</scope>
</reference>
<gene>
    <name evidence="1" type="ORF">TNCT_284391</name>
</gene>
<dbReference type="EMBL" id="BMAO01017173">
    <property type="protein sequence ID" value="GFR13815.1"/>
    <property type="molecule type" value="Genomic_DNA"/>
</dbReference>
<sequence length="72" mass="8227">MLKKGLPVLSFFCSFIYEVNDGGNSNQLKMATRVYRKTVVAKKYEGGKESLGKVFRWQNKMSFSKKKLNSLA</sequence>
<dbReference type="Proteomes" id="UP000887116">
    <property type="component" value="Unassembled WGS sequence"/>
</dbReference>
<evidence type="ECO:0000313" key="1">
    <source>
        <dbReference type="EMBL" id="GFR13815.1"/>
    </source>
</evidence>
<name>A0A8X6IYY5_TRICU</name>
<protein>
    <submittedName>
        <fullName evidence="1">Uncharacterized protein</fullName>
    </submittedName>
</protein>
<accession>A0A8X6IYY5</accession>
<proteinExistence type="predicted"/>
<organism evidence="1 2">
    <name type="scientific">Trichonephila clavata</name>
    <name type="common">Joro spider</name>
    <name type="synonym">Nephila clavata</name>
    <dbReference type="NCBI Taxonomy" id="2740835"/>
    <lineage>
        <taxon>Eukaryota</taxon>
        <taxon>Metazoa</taxon>
        <taxon>Ecdysozoa</taxon>
        <taxon>Arthropoda</taxon>
        <taxon>Chelicerata</taxon>
        <taxon>Arachnida</taxon>
        <taxon>Araneae</taxon>
        <taxon>Araneomorphae</taxon>
        <taxon>Entelegynae</taxon>
        <taxon>Araneoidea</taxon>
        <taxon>Nephilidae</taxon>
        <taxon>Trichonephila</taxon>
    </lineage>
</organism>
<comment type="caution">
    <text evidence="1">The sequence shown here is derived from an EMBL/GenBank/DDBJ whole genome shotgun (WGS) entry which is preliminary data.</text>
</comment>